<reference evidence="9" key="1">
    <citation type="submission" date="2018-05" db="EMBL/GenBank/DDBJ databases">
        <title>Ignatzschineria dubaiensis sp. nov., isolated from necrotic foot tissues of dromedaries (Camelus dromedarius) and associated maggots in Dubai, United Arab Emirates.</title>
        <authorList>
            <person name="Tsang C.C."/>
            <person name="Tang J.Y.M."/>
            <person name="Fong J.Y.H."/>
            <person name="Kinne J."/>
            <person name="Lee H.H."/>
            <person name="Joseph M."/>
            <person name="Jose S."/>
            <person name="Schuster R.K."/>
            <person name="Tang Y."/>
            <person name="Sivakumar S."/>
            <person name="Chen J.H.K."/>
            <person name="Teng J.L.L."/>
            <person name="Lau S.K.P."/>
            <person name="Wernery U."/>
            <person name="Woo P.C.Y."/>
        </authorList>
    </citation>
    <scope>NUCLEOTIDE SEQUENCE [LARGE SCALE GENOMIC DNA]</scope>
    <source>
        <strain evidence="9">KCTC 22644</strain>
    </source>
</reference>
<dbReference type="EMBL" id="QEWQ01000004">
    <property type="protein sequence ID" value="PWD80788.1"/>
    <property type="molecule type" value="Genomic_DNA"/>
</dbReference>
<feature type="transmembrane region" description="Helical" evidence="7">
    <location>
        <begin position="90"/>
        <end position="116"/>
    </location>
</feature>
<dbReference type="PRINTS" id="PR00173">
    <property type="entry name" value="EDTRNSPORT"/>
</dbReference>
<dbReference type="PANTHER" id="PTHR42865:SF5">
    <property type="entry name" value="L-CYSTINE TRANSPORTER TCYP"/>
    <property type="match status" value="1"/>
</dbReference>
<organism evidence="8 9">
    <name type="scientific">Ignatzschineria ureiclastica</name>
    <dbReference type="NCBI Taxonomy" id="472582"/>
    <lineage>
        <taxon>Bacteria</taxon>
        <taxon>Pseudomonadati</taxon>
        <taxon>Pseudomonadota</taxon>
        <taxon>Gammaproteobacteria</taxon>
        <taxon>Cardiobacteriales</taxon>
        <taxon>Ignatzschineriaceae</taxon>
        <taxon>Ignatzschineria</taxon>
    </lineage>
</organism>
<keyword evidence="9" id="KW-1185">Reference proteome</keyword>
<dbReference type="Pfam" id="PF00375">
    <property type="entry name" value="SDF"/>
    <property type="match status" value="1"/>
</dbReference>
<accession>A0A2U2ADQ4</accession>
<comment type="similarity">
    <text evidence="2">Belongs to the dicarboxylate/amino acid:cation symporter (DAACS) (TC 2.A.23) family.</text>
</comment>
<feature type="transmembrane region" description="Helical" evidence="7">
    <location>
        <begin position="354"/>
        <end position="376"/>
    </location>
</feature>
<evidence type="ECO:0000256" key="5">
    <source>
        <dbReference type="ARBA" id="ARBA00022989"/>
    </source>
</evidence>
<dbReference type="Proteomes" id="UP000245020">
    <property type="component" value="Unassembled WGS sequence"/>
</dbReference>
<evidence type="ECO:0000256" key="3">
    <source>
        <dbReference type="ARBA" id="ARBA00022448"/>
    </source>
</evidence>
<dbReference type="GO" id="GO:0015184">
    <property type="term" value="F:L-cystine transmembrane transporter activity"/>
    <property type="evidence" value="ECO:0007669"/>
    <property type="project" value="TreeGrafter"/>
</dbReference>
<feature type="transmembrane region" description="Helical" evidence="7">
    <location>
        <begin position="407"/>
        <end position="431"/>
    </location>
</feature>
<comment type="caution">
    <text evidence="8">The sequence shown here is derived from an EMBL/GenBank/DDBJ whole genome shotgun (WGS) entry which is preliminary data.</text>
</comment>
<evidence type="ECO:0000313" key="9">
    <source>
        <dbReference type="Proteomes" id="UP000245020"/>
    </source>
</evidence>
<evidence type="ECO:0000256" key="2">
    <source>
        <dbReference type="ARBA" id="ARBA00006148"/>
    </source>
</evidence>
<dbReference type="PANTHER" id="PTHR42865">
    <property type="entry name" value="PROTON/GLUTAMATE-ASPARTATE SYMPORTER"/>
    <property type="match status" value="1"/>
</dbReference>
<dbReference type="OrthoDB" id="7778689at2"/>
<evidence type="ECO:0000256" key="6">
    <source>
        <dbReference type="ARBA" id="ARBA00023136"/>
    </source>
</evidence>
<dbReference type="InterPro" id="IPR036458">
    <property type="entry name" value="Na:dicarbo_symporter_sf"/>
</dbReference>
<feature type="transmembrane region" description="Helical" evidence="7">
    <location>
        <begin position="273"/>
        <end position="300"/>
    </location>
</feature>
<dbReference type="GO" id="GO:0015293">
    <property type="term" value="F:symporter activity"/>
    <property type="evidence" value="ECO:0007669"/>
    <property type="project" value="InterPro"/>
</dbReference>
<keyword evidence="3" id="KW-0813">Transport</keyword>
<gene>
    <name evidence="8" type="ORF">DC083_06665</name>
</gene>
<feature type="transmembrane region" description="Helical" evidence="7">
    <location>
        <begin position="22"/>
        <end position="45"/>
    </location>
</feature>
<feature type="transmembrane region" description="Helical" evidence="7">
    <location>
        <begin position="383"/>
        <end position="401"/>
    </location>
</feature>
<evidence type="ECO:0000256" key="4">
    <source>
        <dbReference type="ARBA" id="ARBA00022692"/>
    </source>
</evidence>
<protein>
    <submittedName>
        <fullName evidence="8">Sodium:dicarboxylate symporter</fullName>
    </submittedName>
</protein>
<dbReference type="Gene3D" id="1.10.3860.10">
    <property type="entry name" value="Sodium:dicarboxylate symporter"/>
    <property type="match status" value="1"/>
</dbReference>
<feature type="transmembrane region" description="Helical" evidence="7">
    <location>
        <begin position="249"/>
        <end position="267"/>
    </location>
</feature>
<evidence type="ECO:0000313" key="8">
    <source>
        <dbReference type="EMBL" id="PWD80788.1"/>
    </source>
</evidence>
<name>A0A2U2ADQ4_9GAMM</name>
<dbReference type="AlphaFoldDB" id="A0A2U2ADQ4"/>
<feature type="transmembrane region" description="Helical" evidence="7">
    <location>
        <begin position="137"/>
        <end position="160"/>
    </location>
</feature>
<evidence type="ECO:0000256" key="7">
    <source>
        <dbReference type="SAM" id="Phobius"/>
    </source>
</evidence>
<dbReference type="SUPFAM" id="SSF118215">
    <property type="entry name" value="Proton glutamate symport protein"/>
    <property type="match status" value="1"/>
</dbReference>
<feature type="transmembrane region" description="Helical" evidence="7">
    <location>
        <begin position="57"/>
        <end position="78"/>
    </location>
</feature>
<proteinExistence type="inferred from homology"/>
<keyword evidence="6 7" id="KW-0472">Membrane</keyword>
<evidence type="ECO:0000256" key="1">
    <source>
        <dbReference type="ARBA" id="ARBA00004141"/>
    </source>
</evidence>
<sequence>MPTTIPEPVNDSLFSGPFFQQFLAITQYQTIIAIMVLLISFYLIYQMQKRKISFFMRMLVGLIFGAVIGLGAQFLAGFPDQTTTALKESSIWYGLFGKTFIAFIRMIVIPLVFVSIVKVVLDFGADKSLPKITRRGIFWLLFTTGIAAILGMVIAAVMGLGKGDEIIVTAAKQREVSNLVDTFVNLVPSNIISAMNSNNIIGLVIFSALLGIAANRMAPKAPQVIGVFKQLIDALHKIVMSMTMTIIKYMPYAVIALLAGTIMNHGLPAVQKVLGFVVAIYVASFIMVVIHLMIIGAHGLSPMMFLKKSRDTLVMAFSSRSSVGTLPMTISTLTERLGVSGGTANLVPSLGTTMGMNGCAGFFPALLVMMVANMVGIEMNLQFYIMLLIVIVIGSIGIAGVPGTATIAATVALSGMGMGEYFPLIGMVLAIDPLIDMARTMTNISGAMTSAVATDKELGLLNEDRYKDPEAVLSADGNDNADGNANSI</sequence>
<dbReference type="GO" id="GO:0005886">
    <property type="term" value="C:plasma membrane"/>
    <property type="evidence" value="ECO:0007669"/>
    <property type="project" value="TreeGrafter"/>
</dbReference>
<keyword evidence="4 7" id="KW-0812">Transmembrane</keyword>
<comment type="subcellular location">
    <subcellularLocation>
        <location evidence="1">Membrane</location>
        <topology evidence="1">Multi-pass membrane protein</topology>
    </subcellularLocation>
</comment>
<keyword evidence="5 7" id="KW-1133">Transmembrane helix</keyword>
<dbReference type="InterPro" id="IPR001991">
    <property type="entry name" value="Na-dicarboxylate_symporter"/>
</dbReference>
<dbReference type="RefSeq" id="WP_109189444.1">
    <property type="nucleotide sequence ID" value="NZ_BMYA01000002.1"/>
</dbReference>